<evidence type="ECO:0000313" key="2">
    <source>
        <dbReference type="Proteomes" id="UP001198220"/>
    </source>
</evidence>
<name>A0AAE3A3A6_9FIRM</name>
<proteinExistence type="predicted"/>
<organism evidence="1 2">
    <name type="scientific">Hominiventricola filiformis</name>
    <dbReference type="NCBI Taxonomy" id="2885352"/>
    <lineage>
        <taxon>Bacteria</taxon>
        <taxon>Bacillati</taxon>
        <taxon>Bacillota</taxon>
        <taxon>Clostridia</taxon>
        <taxon>Lachnospirales</taxon>
        <taxon>Lachnospiraceae</taxon>
        <taxon>Hominiventricola</taxon>
    </lineage>
</organism>
<dbReference type="RefSeq" id="WP_308458722.1">
    <property type="nucleotide sequence ID" value="NZ_JAJEPS010000002.1"/>
</dbReference>
<accession>A0AAE3A3A6</accession>
<dbReference type="Proteomes" id="UP001198220">
    <property type="component" value="Unassembled WGS sequence"/>
</dbReference>
<gene>
    <name evidence="1" type="ORF">LKD36_03625</name>
</gene>
<dbReference type="AlphaFoldDB" id="A0AAE3A3A6"/>
<keyword evidence="2" id="KW-1185">Reference proteome</keyword>
<evidence type="ECO:0000313" key="1">
    <source>
        <dbReference type="EMBL" id="MCC2125267.1"/>
    </source>
</evidence>
<reference evidence="1 2" key="1">
    <citation type="submission" date="2021-10" db="EMBL/GenBank/DDBJ databases">
        <title>Anaerobic single-cell dispensing facilitates the cultivation of human gut bacteria.</title>
        <authorList>
            <person name="Afrizal A."/>
        </authorList>
    </citation>
    <scope>NUCLEOTIDE SEQUENCE [LARGE SCALE GENOMIC DNA]</scope>
    <source>
        <strain evidence="1 2">CLA-AA-H276</strain>
    </source>
</reference>
<comment type="caution">
    <text evidence="1">The sequence shown here is derived from an EMBL/GenBank/DDBJ whole genome shotgun (WGS) entry which is preliminary data.</text>
</comment>
<dbReference type="EMBL" id="JAJEPS010000002">
    <property type="protein sequence ID" value="MCC2125267.1"/>
    <property type="molecule type" value="Genomic_DNA"/>
</dbReference>
<protein>
    <submittedName>
        <fullName evidence="1">Uncharacterized protein</fullName>
    </submittedName>
</protein>
<sequence length="197" mass="20569">MSFTRILSSDTKNKGVIGLPDTPGLSTEDMQKKFDEIALDVIIPKLNALIGELESAAAAVSLGASVPDGITAEENIQSILAAIAVLASEASKVAGEAKQIASSAQSQIEIAVNASNAALVSANQAVNIAQSIAYMVDPVTGQLLPIDQVINNMYDAIRPAPLTAGEYDALGLTAAEFDAFQITARNYDMYAKNILTN</sequence>